<feature type="compositionally biased region" description="Basic and acidic residues" evidence="7">
    <location>
        <begin position="691"/>
        <end position="719"/>
    </location>
</feature>
<dbReference type="PANTHER" id="PTHR30509">
    <property type="entry name" value="P-HYDROXYBENZOIC ACID EFFLUX PUMP SUBUNIT-RELATED"/>
    <property type="match status" value="1"/>
</dbReference>
<evidence type="ECO:0000256" key="1">
    <source>
        <dbReference type="ARBA" id="ARBA00004651"/>
    </source>
</evidence>
<feature type="transmembrane region" description="Helical" evidence="8">
    <location>
        <begin position="467"/>
        <end position="484"/>
    </location>
</feature>
<comment type="caution">
    <text evidence="11">The sequence shown here is derived from an EMBL/GenBank/DDBJ whole genome shotgun (WGS) entry which is preliminary data.</text>
</comment>
<keyword evidence="12" id="KW-1185">Reference proteome</keyword>
<feature type="region of interest" description="Disordered" evidence="7">
    <location>
        <begin position="683"/>
        <end position="729"/>
    </location>
</feature>
<feature type="transmembrane region" description="Helical" evidence="8">
    <location>
        <begin position="26"/>
        <end position="45"/>
    </location>
</feature>
<evidence type="ECO:0000256" key="7">
    <source>
        <dbReference type="SAM" id="MobiDB-lite"/>
    </source>
</evidence>
<protein>
    <submittedName>
        <fullName evidence="11">FUSC family protein</fullName>
    </submittedName>
</protein>
<proteinExistence type="inferred from homology"/>
<evidence type="ECO:0000256" key="4">
    <source>
        <dbReference type="ARBA" id="ARBA00022989"/>
    </source>
</evidence>
<reference evidence="12" key="1">
    <citation type="journal article" date="2019" name="Int. J. Syst. Evol. Microbiol.">
        <title>The Global Catalogue of Microorganisms (GCM) 10K type strain sequencing project: providing services to taxonomists for standard genome sequencing and annotation.</title>
        <authorList>
            <consortium name="The Broad Institute Genomics Platform"/>
            <consortium name="The Broad Institute Genome Sequencing Center for Infectious Disease"/>
            <person name="Wu L."/>
            <person name="Ma J."/>
        </authorList>
    </citation>
    <scope>NUCLEOTIDE SEQUENCE [LARGE SCALE GENOMIC DNA]</scope>
    <source>
        <strain evidence="12">CGMCC 4.7139</strain>
    </source>
</reference>
<feature type="transmembrane region" description="Helical" evidence="8">
    <location>
        <begin position="123"/>
        <end position="142"/>
    </location>
</feature>
<evidence type="ECO:0000313" key="12">
    <source>
        <dbReference type="Proteomes" id="UP001595993"/>
    </source>
</evidence>
<dbReference type="EMBL" id="JBHSFE010000007">
    <property type="protein sequence ID" value="MFC4607575.1"/>
    <property type="molecule type" value="Genomic_DNA"/>
</dbReference>
<feature type="transmembrane region" description="Helical" evidence="8">
    <location>
        <begin position="419"/>
        <end position="437"/>
    </location>
</feature>
<name>A0ABV9FZT7_9ACTN</name>
<feature type="domain" description="Integral membrane protein YccS N-terminal" evidence="9">
    <location>
        <begin position="82"/>
        <end position="195"/>
    </location>
</feature>
<keyword evidence="2" id="KW-1003">Cell membrane</keyword>
<dbReference type="RefSeq" id="WP_381192575.1">
    <property type="nucleotide sequence ID" value="NZ_JBHSFE010000007.1"/>
</dbReference>
<keyword evidence="4 8" id="KW-1133">Transmembrane helix</keyword>
<feature type="domain" description="Integral membrane bound transporter" evidence="10">
    <location>
        <begin position="387"/>
        <end position="508"/>
    </location>
</feature>
<keyword evidence="5 8" id="KW-0472">Membrane</keyword>
<dbReference type="PANTHER" id="PTHR30509:SF9">
    <property type="entry name" value="MULTIDRUG RESISTANCE PROTEIN MDTO"/>
    <property type="match status" value="1"/>
</dbReference>
<sequence length="729" mass="78994">MTWLRALREIVRSGLAIERTRLEPLLALRAAAGVAIVIGLALWLVSPAYATSAAFGAFSSGTATFQRSWRPRKVIALAAGAALALSTFLGYLAGSHTVSFLLLLIAWSFLAGMAWAIGTTAGIVAAATVGIMLVTVTLPTSVGQALEHAGVIALGGVVQAMLILLFPIRRWGAHRDALADAFAAVADYARRLRHYPMAPFEPQPMMTARNAAAVTPSQARRRPAVLHGARGLAERIRPIVASLADPRVGAPAEGPQRDRARELLAAAAEVLDAAARSIRRGTPVQVPSQAMEVLRIDEENEVLEGPARQAAVKLANLLGEVLETAESGGTHGAATTDGGAQAPPLLRPTMFRLVPVVLRAMRRELHRDSPVFRHAVRLAAVASLGQLLGSWLPLGHGYWVPITSVLVMRPDFHQTYSRAVGRFAGTLVGVALATGVVQLAHPDAYLSGALAVVSAALTYLLMRTGYVASQSFTAAYVVFLLGMGGQEWHQTVRDRVLLTLLGGALAMLAYLIFPAWETPRLLDRLADWLAANGRYAAAVVRSYADPAGRHSADVRQALLASREADAAWDEAFERAKQEPVRHRWLTRREAEDAEEALKSLGQAAMLLETHLPERGARPVPEAERFAEALEEDTAQAAQDTRERRDPAWDRVEEALEDWEKSDSGRDPVVRRGAELLVQALEELTTAVGRTPLERDIESSRQERRAREEEEEEPRRERDTGTPPPPKDTE</sequence>
<dbReference type="InterPro" id="IPR049453">
    <property type="entry name" value="Memb_transporter_dom"/>
</dbReference>
<feature type="transmembrane region" description="Helical" evidence="8">
    <location>
        <begin position="148"/>
        <end position="168"/>
    </location>
</feature>
<dbReference type="InterPro" id="IPR032692">
    <property type="entry name" value="YccS_N"/>
</dbReference>
<accession>A0ABV9FZT7</accession>
<comment type="similarity">
    <text evidence="6">Belongs to the YccS/YhfK family.</text>
</comment>
<evidence type="ECO:0000256" key="8">
    <source>
        <dbReference type="SAM" id="Phobius"/>
    </source>
</evidence>
<feature type="transmembrane region" description="Helical" evidence="8">
    <location>
        <begin position="74"/>
        <end position="92"/>
    </location>
</feature>
<evidence type="ECO:0000313" key="11">
    <source>
        <dbReference type="EMBL" id="MFC4607575.1"/>
    </source>
</evidence>
<gene>
    <name evidence="11" type="ORF">ACFO9E_07080</name>
</gene>
<evidence type="ECO:0000256" key="6">
    <source>
        <dbReference type="ARBA" id="ARBA00043993"/>
    </source>
</evidence>
<evidence type="ECO:0000259" key="9">
    <source>
        <dbReference type="Pfam" id="PF12805"/>
    </source>
</evidence>
<evidence type="ECO:0000256" key="2">
    <source>
        <dbReference type="ARBA" id="ARBA00022475"/>
    </source>
</evidence>
<dbReference type="Pfam" id="PF13515">
    <property type="entry name" value="FUSC_2"/>
    <property type="match status" value="1"/>
</dbReference>
<keyword evidence="3 8" id="KW-0812">Transmembrane</keyword>
<dbReference type="Proteomes" id="UP001595993">
    <property type="component" value="Unassembled WGS sequence"/>
</dbReference>
<comment type="subcellular location">
    <subcellularLocation>
        <location evidence="1">Cell membrane</location>
        <topology evidence="1">Multi-pass membrane protein</topology>
    </subcellularLocation>
</comment>
<evidence type="ECO:0000256" key="5">
    <source>
        <dbReference type="ARBA" id="ARBA00023136"/>
    </source>
</evidence>
<feature type="transmembrane region" description="Helical" evidence="8">
    <location>
        <begin position="496"/>
        <end position="516"/>
    </location>
</feature>
<dbReference type="Pfam" id="PF12805">
    <property type="entry name" value="FUSC-like"/>
    <property type="match status" value="1"/>
</dbReference>
<organism evidence="11 12">
    <name type="scientific">Streptomyces maoxianensis</name>
    <dbReference type="NCBI Taxonomy" id="1459942"/>
    <lineage>
        <taxon>Bacteria</taxon>
        <taxon>Bacillati</taxon>
        <taxon>Actinomycetota</taxon>
        <taxon>Actinomycetes</taxon>
        <taxon>Kitasatosporales</taxon>
        <taxon>Streptomycetaceae</taxon>
        <taxon>Streptomyces</taxon>
    </lineage>
</organism>
<evidence type="ECO:0000256" key="3">
    <source>
        <dbReference type="ARBA" id="ARBA00022692"/>
    </source>
</evidence>
<evidence type="ECO:0000259" key="10">
    <source>
        <dbReference type="Pfam" id="PF13515"/>
    </source>
</evidence>